<feature type="chain" id="PRO_5032354518" evidence="1">
    <location>
        <begin position="19"/>
        <end position="298"/>
    </location>
</feature>
<reference evidence="2" key="1">
    <citation type="submission" date="2018-11" db="EMBL/GenBank/DDBJ databases">
        <authorList>
            <person name="Alioto T."/>
            <person name="Alioto T."/>
        </authorList>
    </citation>
    <scope>NUCLEOTIDE SEQUENCE</scope>
</reference>
<evidence type="ECO:0000313" key="2">
    <source>
        <dbReference type="EMBL" id="VDI49243.1"/>
    </source>
</evidence>
<evidence type="ECO:0000256" key="1">
    <source>
        <dbReference type="SAM" id="SignalP"/>
    </source>
</evidence>
<keyword evidence="3" id="KW-1185">Reference proteome</keyword>
<gene>
    <name evidence="2" type="ORF">MGAL_10B009978</name>
</gene>
<keyword evidence="1" id="KW-0732">Signal</keyword>
<comment type="caution">
    <text evidence="2">The sequence shown here is derived from an EMBL/GenBank/DDBJ whole genome shotgun (WGS) entry which is preliminary data.</text>
</comment>
<feature type="non-terminal residue" evidence="2">
    <location>
        <position position="298"/>
    </location>
</feature>
<dbReference type="AlphaFoldDB" id="A0A8B6FHC8"/>
<organism evidence="2 3">
    <name type="scientific">Mytilus galloprovincialis</name>
    <name type="common">Mediterranean mussel</name>
    <dbReference type="NCBI Taxonomy" id="29158"/>
    <lineage>
        <taxon>Eukaryota</taxon>
        <taxon>Metazoa</taxon>
        <taxon>Spiralia</taxon>
        <taxon>Lophotrochozoa</taxon>
        <taxon>Mollusca</taxon>
        <taxon>Bivalvia</taxon>
        <taxon>Autobranchia</taxon>
        <taxon>Pteriomorphia</taxon>
        <taxon>Mytilida</taxon>
        <taxon>Mytiloidea</taxon>
        <taxon>Mytilidae</taxon>
        <taxon>Mytilinae</taxon>
        <taxon>Mytilus</taxon>
    </lineage>
</organism>
<proteinExistence type="predicted"/>
<feature type="non-terminal residue" evidence="2">
    <location>
        <position position="1"/>
    </location>
</feature>
<name>A0A8B6FHC8_MYTGA</name>
<evidence type="ECO:0000313" key="3">
    <source>
        <dbReference type="Proteomes" id="UP000596742"/>
    </source>
</evidence>
<feature type="signal peptide" evidence="1">
    <location>
        <begin position="1"/>
        <end position="18"/>
    </location>
</feature>
<dbReference type="EMBL" id="UYJE01006810">
    <property type="protein sequence ID" value="VDI49243.1"/>
    <property type="molecule type" value="Genomic_DNA"/>
</dbReference>
<protein>
    <submittedName>
        <fullName evidence="2">Uncharacterized protein</fullName>
    </submittedName>
</protein>
<sequence length="298" mass="34351">LNGFTLVIFWSPLYLVVRWKVVHLIGIHTSSSSSVGRSDWGRSMKSLEYLIYDQTINLQLYCSIITLDNKLIYADLKKDNSTCNRGKLDEFRGRKIEIHVDSASHHGSCNTWGYQDGIRIVLEFDKTIYCLFLNNYTLNRESKKLFNKDRVAPTWNLNALNALCTSIYTPMCDAGIRHYEKKLACFVHHILAFCYLILPSTLRCYCFFNSSNRVRGGGCPDYVSCLIDRHMVKQGEIQFTFVKCFKVVPNTFTKINLSYLPVVLVYVRTINVWLLLNGQENIEHVVVGVNLRSTYKPT</sequence>
<accession>A0A8B6FHC8</accession>
<dbReference type="Proteomes" id="UP000596742">
    <property type="component" value="Unassembled WGS sequence"/>
</dbReference>